<protein>
    <submittedName>
        <fullName evidence="1">Uncharacterized protein</fullName>
    </submittedName>
</protein>
<name>A0AAV1J0Q7_9NEOP</name>
<dbReference type="AlphaFoldDB" id="A0AAV1J0Q7"/>
<keyword evidence="2" id="KW-1185">Reference proteome</keyword>
<comment type="caution">
    <text evidence="1">The sequence shown here is derived from an EMBL/GenBank/DDBJ whole genome shotgun (WGS) entry which is preliminary data.</text>
</comment>
<evidence type="ECO:0000313" key="1">
    <source>
        <dbReference type="EMBL" id="CAK1542100.1"/>
    </source>
</evidence>
<dbReference type="Proteomes" id="UP001497472">
    <property type="component" value="Unassembled WGS sequence"/>
</dbReference>
<gene>
    <name evidence="1" type="ORF">LNINA_LOCUS2030</name>
</gene>
<sequence length="102" mass="11571">MHAHDSQNNSGHDIPRFVSVLRLLNLKRFPRTGSQVGEGWRRPRCKLHRLVTAPRTPHPAAPPAVIVVRRVDAVCVCLFQSTVVLSTRFSFEKCMQPHFICS</sequence>
<accession>A0AAV1J0Q7</accession>
<dbReference type="EMBL" id="CAVLEF010000003">
    <property type="protein sequence ID" value="CAK1542100.1"/>
    <property type="molecule type" value="Genomic_DNA"/>
</dbReference>
<reference evidence="1 2" key="1">
    <citation type="submission" date="2023-11" db="EMBL/GenBank/DDBJ databases">
        <authorList>
            <person name="Okamura Y."/>
        </authorList>
    </citation>
    <scope>NUCLEOTIDE SEQUENCE [LARGE SCALE GENOMIC DNA]</scope>
</reference>
<organism evidence="1 2">
    <name type="scientific">Leptosia nina</name>
    <dbReference type="NCBI Taxonomy" id="320188"/>
    <lineage>
        <taxon>Eukaryota</taxon>
        <taxon>Metazoa</taxon>
        <taxon>Ecdysozoa</taxon>
        <taxon>Arthropoda</taxon>
        <taxon>Hexapoda</taxon>
        <taxon>Insecta</taxon>
        <taxon>Pterygota</taxon>
        <taxon>Neoptera</taxon>
        <taxon>Endopterygota</taxon>
        <taxon>Lepidoptera</taxon>
        <taxon>Glossata</taxon>
        <taxon>Ditrysia</taxon>
        <taxon>Papilionoidea</taxon>
        <taxon>Pieridae</taxon>
        <taxon>Pierinae</taxon>
        <taxon>Leptosia</taxon>
    </lineage>
</organism>
<proteinExistence type="predicted"/>
<evidence type="ECO:0000313" key="2">
    <source>
        <dbReference type="Proteomes" id="UP001497472"/>
    </source>
</evidence>